<evidence type="ECO:0000256" key="4">
    <source>
        <dbReference type="ARBA" id="ARBA00022840"/>
    </source>
</evidence>
<sequence>MAVIHRTTMAPGKLELLAAWLPARPWYLGSGREPELTNAGGFRLDDPQGEVGIEFMVVTDTSGDDPVSYLVPMGYRGSPLDGADEAALIGTSEHGVLGKRWLYDGAHDPVVVAQLLAFVQGRAEAQAQSVSDTPDPTVSAHFTGEAVPSPVTSVSVTDGPGGTTVTPGAEPLTLQVTRALGRQQDGSGTGVRGHVTAGWRLPDGTEQRDRFFVLRDASR</sequence>
<evidence type="ECO:0000256" key="1">
    <source>
        <dbReference type="ARBA" id="ARBA00022679"/>
    </source>
</evidence>
<evidence type="ECO:0000259" key="6">
    <source>
        <dbReference type="Pfam" id="PF18085"/>
    </source>
</evidence>
<dbReference type="RefSeq" id="WP_264244679.1">
    <property type="nucleotide sequence ID" value="NZ_CP107567.1"/>
</dbReference>
<keyword evidence="2" id="KW-0547">Nucleotide-binding</keyword>
<name>A0ABY6I770_STRPE</name>
<feature type="compositionally biased region" description="Low complexity" evidence="5">
    <location>
        <begin position="149"/>
        <end position="168"/>
    </location>
</feature>
<protein>
    <submittedName>
        <fullName evidence="7">1,4-alpha-glucan branching protein</fullName>
    </submittedName>
</protein>
<accession>A0ABY6I770</accession>
<reference evidence="7" key="1">
    <citation type="submission" date="2022-10" db="EMBL/GenBank/DDBJ databases">
        <title>Cytochrome P450 Catalyzes Benzene Ring Formation in the Biosynthesis of Trialkyl-Substituted Aromatic Polyketides.</title>
        <authorList>
            <person name="Zhao E."/>
            <person name="Ge H."/>
        </authorList>
    </citation>
    <scope>NUCLEOTIDE SEQUENCE</scope>
    <source>
        <strain evidence="7">NA0869</strain>
    </source>
</reference>
<feature type="domain" description="Maltokinase N-terminal cap" evidence="6">
    <location>
        <begin position="20"/>
        <end position="108"/>
    </location>
</feature>
<evidence type="ECO:0000256" key="5">
    <source>
        <dbReference type="SAM" id="MobiDB-lite"/>
    </source>
</evidence>
<dbReference type="Proteomes" id="UP001163878">
    <property type="component" value="Chromosome"/>
</dbReference>
<keyword evidence="1" id="KW-0808">Transferase</keyword>
<evidence type="ECO:0000313" key="7">
    <source>
        <dbReference type="EMBL" id="UYQ62851.1"/>
    </source>
</evidence>
<evidence type="ECO:0000313" key="8">
    <source>
        <dbReference type="Proteomes" id="UP001163878"/>
    </source>
</evidence>
<keyword evidence="4" id="KW-0067">ATP-binding</keyword>
<evidence type="ECO:0000256" key="2">
    <source>
        <dbReference type="ARBA" id="ARBA00022741"/>
    </source>
</evidence>
<keyword evidence="3" id="KW-0418">Kinase</keyword>
<dbReference type="EMBL" id="CP107567">
    <property type="protein sequence ID" value="UYQ62851.1"/>
    <property type="molecule type" value="Genomic_DNA"/>
</dbReference>
<gene>
    <name evidence="7" type="ORF">OGH68_16090</name>
</gene>
<evidence type="ECO:0000256" key="3">
    <source>
        <dbReference type="ARBA" id="ARBA00022777"/>
    </source>
</evidence>
<dbReference type="Pfam" id="PF18085">
    <property type="entry name" value="Mak_N_cap"/>
    <property type="match status" value="1"/>
</dbReference>
<feature type="region of interest" description="Disordered" evidence="5">
    <location>
        <begin position="149"/>
        <end position="202"/>
    </location>
</feature>
<keyword evidence="8" id="KW-1185">Reference proteome</keyword>
<organism evidence="7 8">
    <name type="scientific">Streptomyces peucetius</name>
    <dbReference type="NCBI Taxonomy" id="1950"/>
    <lineage>
        <taxon>Bacteria</taxon>
        <taxon>Bacillati</taxon>
        <taxon>Actinomycetota</taxon>
        <taxon>Actinomycetes</taxon>
        <taxon>Kitasatosporales</taxon>
        <taxon>Streptomycetaceae</taxon>
        <taxon>Streptomyces</taxon>
    </lineage>
</organism>
<dbReference type="InterPro" id="IPR040999">
    <property type="entry name" value="Mak_N_cap"/>
</dbReference>
<proteinExistence type="predicted"/>